<organism evidence="1 2">
    <name type="scientific">Trifolium subterraneum</name>
    <name type="common">Subterranean clover</name>
    <dbReference type="NCBI Taxonomy" id="3900"/>
    <lineage>
        <taxon>Eukaryota</taxon>
        <taxon>Viridiplantae</taxon>
        <taxon>Streptophyta</taxon>
        <taxon>Embryophyta</taxon>
        <taxon>Tracheophyta</taxon>
        <taxon>Spermatophyta</taxon>
        <taxon>Magnoliopsida</taxon>
        <taxon>eudicotyledons</taxon>
        <taxon>Gunneridae</taxon>
        <taxon>Pentapetalae</taxon>
        <taxon>rosids</taxon>
        <taxon>fabids</taxon>
        <taxon>Fabales</taxon>
        <taxon>Fabaceae</taxon>
        <taxon>Papilionoideae</taxon>
        <taxon>50 kb inversion clade</taxon>
        <taxon>NPAAA clade</taxon>
        <taxon>Hologalegina</taxon>
        <taxon>IRL clade</taxon>
        <taxon>Trifolieae</taxon>
        <taxon>Trifolium</taxon>
    </lineage>
</organism>
<dbReference type="Proteomes" id="UP000242715">
    <property type="component" value="Unassembled WGS sequence"/>
</dbReference>
<evidence type="ECO:0000313" key="1">
    <source>
        <dbReference type="EMBL" id="GAU21908.1"/>
    </source>
</evidence>
<dbReference type="AlphaFoldDB" id="A0A2Z6LV93"/>
<gene>
    <name evidence="1" type="ORF">TSUD_34040</name>
</gene>
<keyword evidence="2" id="KW-1185">Reference proteome</keyword>
<sequence>MTRGRWGFIDHNLKWVEVVIVVENESVKGEIEFIEAVIVVENELVKGEIELIEAMIVVEVGVE</sequence>
<dbReference type="EMBL" id="DF973239">
    <property type="protein sequence ID" value="GAU21908.1"/>
    <property type="molecule type" value="Genomic_DNA"/>
</dbReference>
<proteinExistence type="predicted"/>
<reference evidence="2" key="1">
    <citation type="journal article" date="2017" name="Front. Plant Sci.">
        <title>Climate Clever Clovers: New Paradigm to Reduce the Environmental Footprint of Ruminants by Breeding Low Methanogenic Forages Utilizing Haplotype Variation.</title>
        <authorList>
            <person name="Kaur P."/>
            <person name="Appels R."/>
            <person name="Bayer P.E."/>
            <person name="Keeble-Gagnere G."/>
            <person name="Wang J."/>
            <person name="Hirakawa H."/>
            <person name="Shirasawa K."/>
            <person name="Vercoe P."/>
            <person name="Stefanova K."/>
            <person name="Durmic Z."/>
            <person name="Nichols P."/>
            <person name="Revell C."/>
            <person name="Isobe S.N."/>
            <person name="Edwards D."/>
            <person name="Erskine W."/>
        </authorList>
    </citation>
    <scope>NUCLEOTIDE SEQUENCE [LARGE SCALE GENOMIC DNA]</scope>
    <source>
        <strain evidence="2">cv. Daliak</strain>
    </source>
</reference>
<name>A0A2Z6LV93_TRISU</name>
<protein>
    <submittedName>
        <fullName evidence="1">Uncharacterized protein</fullName>
    </submittedName>
</protein>
<evidence type="ECO:0000313" key="2">
    <source>
        <dbReference type="Proteomes" id="UP000242715"/>
    </source>
</evidence>
<accession>A0A2Z6LV93</accession>